<dbReference type="InterPro" id="IPR002659">
    <property type="entry name" value="Glyco_trans_31"/>
</dbReference>
<organism evidence="13">
    <name type="scientific">Enterobius vermicularis</name>
    <name type="common">Human pinworm</name>
    <dbReference type="NCBI Taxonomy" id="51028"/>
    <lineage>
        <taxon>Eukaryota</taxon>
        <taxon>Metazoa</taxon>
        <taxon>Ecdysozoa</taxon>
        <taxon>Nematoda</taxon>
        <taxon>Chromadorea</taxon>
        <taxon>Rhabditida</taxon>
        <taxon>Spirurina</taxon>
        <taxon>Oxyuridomorpha</taxon>
        <taxon>Oxyuroidea</taxon>
        <taxon>Oxyuridae</taxon>
        <taxon>Enterobius</taxon>
    </lineage>
</organism>
<proteinExistence type="inferred from homology"/>
<reference evidence="13" key="1">
    <citation type="submission" date="2017-02" db="UniProtKB">
        <authorList>
            <consortium name="WormBaseParasite"/>
        </authorList>
    </citation>
    <scope>IDENTIFICATION</scope>
</reference>
<evidence type="ECO:0000256" key="2">
    <source>
        <dbReference type="ARBA" id="ARBA00008661"/>
    </source>
</evidence>
<keyword evidence="4" id="KW-0808">Transferase</keyword>
<keyword evidence="7" id="KW-1133">Transmembrane helix</keyword>
<evidence type="ECO:0000256" key="4">
    <source>
        <dbReference type="ARBA" id="ARBA00022679"/>
    </source>
</evidence>
<keyword evidence="12" id="KW-1185">Reference proteome</keyword>
<keyword evidence="9" id="KW-0472">Membrane</keyword>
<dbReference type="Pfam" id="PF01762">
    <property type="entry name" value="Galactosyl_T"/>
    <property type="match status" value="1"/>
</dbReference>
<dbReference type="Gene3D" id="3.90.550.50">
    <property type="match status" value="1"/>
</dbReference>
<protein>
    <recommendedName>
        <fullName evidence="10">Hexosyltransferase</fullName>
        <ecNumber evidence="10">2.4.1.-</ecNumber>
    </recommendedName>
</protein>
<dbReference type="Proteomes" id="UP000274131">
    <property type="component" value="Unassembled WGS sequence"/>
</dbReference>
<dbReference type="AlphaFoldDB" id="A0A0N4UWY9"/>
<comment type="similarity">
    <text evidence="2 10">Belongs to the glycosyltransferase 31 family.</text>
</comment>
<dbReference type="PANTHER" id="PTHR11214:SF378">
    <property type="entry name" value="BETA-1,3-GALACTOSYLTRANSFERASE 4"/>
    <property type="match status" value="1"/>
</dbReference>
<evidence type="ECO:0000256" key="3">
    <source>
        <dbReference type="ARBA" id="ARBA00022676"/>
    </source>
</evidence>
<reference evidence="11 12" key="2">
    <citation type="submission" date="2018-10" db="EMBL/GenBank/DDBJ databases">
        <authorList>
            <consortium name="Pathogen Informatics"/>
        </authorList>
    </citation>
    <scope>NUCLEOTIDE SEQUENCE [LARGE SCALE GENOMIC DNA]</scope>
</reference>
<dbReference type="EMBL" id="UXUI01007259">
    <property type="protein sequence ID" value="VDD86590.1"/>
    <property type="molecule type" value="Genomic_DNA"/>
</dbReference>
<keyword evidence="3 10" id="KW-0328">Glycosyltransferase</keyword>
<dbReference type="GO" id="GO:0006493">
    <property type="term" value="P:protein O-linked glycosylation"/>
    <property type="evidence" value="ECO:0007669"/>
    <property type="project" value="TreeGrafter"/>
</dbReference>
<evidence type="ECO:0000313" key="12">
    <source>
        <dbReference type="Proteomes" id="UP000274131"/>
    </source>
</evidence>
<evidence type="ECO:0000256" key="9">
    <source>
        <dbReference type="ARBA" id="ARBA00023136"/>
    </source>
</evidence>
<dbReference type="WBParaSite" id="EVEC_0000202501-mRNA-1">
    <property type="protein sequence ID" value="EVEC_0000202501-mRNA-1"/>
    <property type="gene ID" value="EVEC_0000202501"/>
</dbReference>
<evidence type="ECO:0000256" key="8">
    <source>
        <dbReference type="ARBA" id="ARBA00023034"/>
    </source>
</evidence>
<keyword evidence="6" id="KW-0735">Signal-anchor</keyword>
<dbReference type="GO" id="GO:0016758">
    <property type="term" value="F:hexosyltransferase activity"/>
    <property type="evidence" value="ECO:0007669"/>
    <property type="project" value="InterPro"/>
</dbReference>
<evidence type="ECO:0000313" key="11">
    <source>
        <dbReference type="EMBL" id="VDD86590.1"/>
    </source>
</evidence>
<dbReference type="STRING" id="51028.A0A0N4UWY9"/>
<dbReference type="GO" id="GO:0000139">
    <property type="term" value="C:Golgi membrane"/>
    <property type="evidence" value="ECO:0007669"/>
    <property type="project" value="UniProtKB-SubCell"/>
</dbReference>
<evidence type="ECO:0000256" key="6">
    <source>
        <dbReference type="ARBA" id="ARBA00022968"/>
    </source>
</evidence>
<dbReference type="PANTHER" id="PTHR11214">
    <property type="entry name" value="BETA-1,3-N-ACETYLGLUCOSAMINYLTRANSFERASE"/>
    <property type="match status" value="1"/>
</dbReference>
<dbReference type="EC" id="2.4.1.-" evidence="10"/>
<sequence>MRKGVAEKLQFKFNFSLVNMLFKSKQENKAPHRSENTFLLLDARDICKSSELLQHKDLLILDEVNVAREWKEQNKERRLELSLPSKTAQFSNYVERVLFPLRFACYTQTDYLAVNSGNDSIQKCIQKYFHGRTVGRDCLMEKNYPILTDVNVETTVPEVVLIRNAATSRDYRDYIRLAWKNNFAALGVPVIFLAGTANNRKYSKRSGVHDVSSGNKILLMTYIFLKTEIATADKFTVGSNEYIKYESLEHNDIVQLDFQEAYSNLTLKMVAAYKYLLQKFPNLESIIAVNDDSIVNITAVQQIPRKRGTWMTGKVSRGYPRIFFWFSKYYIAGTAYLHRCYPPFIQGSGFIISRAAAESISRNICQFPSLNLDDVFIGIACHCLQIPLQHYPGFDESCLDHFTVHHNQIDRETASDMLTLWASVKKKI</sequence>
<gene>
    <name evidence="11" type="ORF">EVEC_LOCUS1733</name>
</gene>
<keyword evidence="5" id="KW-0812">Transmembrane</keyword>
<evidence type="ECO:0000256" key="5">
    <source>
        <dbReference type="ARBA" id="ARBA00022692"/>
    </source>
</evidence>
<keyword evidence="8 10" id="KW-0333">Golgi apparatus</keyword>
<dbReference type="OrthoDB" id="5512589at2759"/>
<evidence type="ECO:0000256" key="1">
    <source>
        <dbReference type="ARBA" id="ARBA00004323"/>
    </source>
</evidence>
<comment type="subcellular location">
    <subcellularLocation>
        <location evidence="1 10">Golgi apparatus membrane</location>
        <topology evidence="1 10">Single-pass type II membrane protein</topology>
    </subcellularLocation>
</comment>
<evidence type="ECO:0000313" key="13">
    <source>
        <dbReference type="WBParaSite" id="EVEC_0000202501-mRNA-1"/>
    </source>
</evidence>
<name>A0A0N4UWY9_ENTVE</name>
<evidence type="ECO:0000256" key="10">
    <source>
        <dbReference type="RuleBase" id="RU363063"/>
    </source>
</evidence>
<accession>A0A0N4UWY9</accession>
<evidence type="ECO:0000256" key="7">
    <source>
        <dbReference type="ARBA" id="ARBA00022989"/>
    </source>
</evidence>